<dbReference type="OMA" id="HITFSKW"/>
<feature type="repeat" description="PPR" evidence="2">
    <location>
        <begin position="326"/>
        <end position="360"/>
    </location>
</feature>
<reference evidence="3 4" key="1">
    <citation type="journal article" date="2018" name="Science">
        <title>The opium poppy genome and morphinan production.</title>
        <authorList>
            <person name="Guo L."/>
            <person name="Winzer T."/>
            <person name="Yang X."/>
            <person name="Li Y."/>
            <person name="Ning Z."/>
            <person name="He Z."/>
            <person name="Teodor R."/>
            <person name="Lu Y."/>
            <person name="Bowser T.A."/>
            <person name="Graham I.A."/>
            <person name="Ye K."/>
        </authorList>
    </citation>
    <scope>NUCLEOTIDE SEQUENCE [LARGE SCALE GENOMIC DNA]</scope>
    <source>
        <strain evidence="4">cv. HN1</strain>
        <tissue evidence="3">Leaves</tissue>
    </source>
</reference>
<dbReference type="Gramene" id="RZC60447">
    <property type="protein sequence ID" value="RZC60447"/>
    <property type="gene ID" value="C5167_022207"/>
</dbReference>
<dbReference type="InterPro" id="IPR046960">
    <property type="entry name" value="PPR_At4g14850-like_plant"/>
</dbReference>
<dbReference type="OrthoDB" id="185373at2759"/>
<keyword evidence="4" id="KW-1185">Reference proteome</keyword>
<dbReference type="Proteomes" id="UP000316621">
    <property type="component" value="Chromosome 5"/>
</dbReference>
<dbReference type="PANTHER" id="PTHR47926">
    <property type="entry name" value="PENTATRICOPEPTIDE REPEAT-CONTAINING PROTEIN"/>
    <property type="match status" value="1"/>
</dbReference>
<dbReference type="GO" id="GO:0009451">
    <property type="term" value="P:RNA modification"/>
    <property type="evidence" value="ECO:0007669"/>
    <property type="project" value="InterPro"/>
</dbReference>
<dbReference type="AlphaFoldDB" id="A0A4Y7JI68"/>
<organism evidence="3 4">
    <name type="scientific">Papaver somniferum</name>
    <name type="common">Opium poppy</name>
    <dbReference type="NCBI Taxonomy" id="3469"/>
    <lineage>
        <taxon>Eukaryota</taxon>
        <taxon>Viridiplantae</taxon>
        <taxon>Streptophyta</taxon>
        <taxon>Embryophyta</taxon>
        <taxon>Tracheophyta</taxon>
        <taxon>Spermatophyta</taxon>
        <taxon>Magnoliopsida</taxon>
        <taxon>Ranunculales</taxon>
        <taxon>Papaveraceae</taxon>
        <taxon>Papaveroideae</taxon>
        <taxon>Papaver</taxon>
    </lineage>
</organism>
<dbReference type="PANTHER" id="PTHR47926:SF359">
    <property type="entry name" value="PENTACOTRIPEPTIDE-REPEAT REGION OF PRORP DOMAIN-CONTAINING PROTEIN"/>
    <property type="match status" value="1"/>
</dbReference>
<dbReference type="InterPro" id="IPR002885">
    <property type="entry name" value="PPR_rpt"/>
</dbReference>
<dbReference type="NCBIfam" id="TIGR00756">
    <property type="entry name" value="PPR"/>
    <property type="match status" value="2"/>
</dbReference>
<protein>
    <recommendedName>
        <fullName evidence="5">Pentacotripeptide-repeat region of PRORP domain-containing protein</fullName>
    </recommendedName>
</protein>
<dbReference type="Pfam" id="PF01535">
    <property type="entry name" value="PPR"/>
    <property type="match status" value="3"/>
</dbReference>
<gene>
    <name evidence="3" type="ORF">C5167_022207</name>
</gene>
<dbReference type="InterPro" id="IPR011990">
    <property type="entry name" value="TPR-like_helical_dom_sf"/>
</dbReference>
<dbReference type="Pfam" id="PF13041">
    <property type="entry name" value="PPR_2"/>
    <property type="match status" value="1"/>
</dbReference>
<dbReference type="STRING" id="3469.A0A4Y7JI68"/>
<evidence type="ECO:0000256" key="1">
    <source>
        <dbReference type="ARBA" id="ARBA00022737"/>
    </source>
</evidence>
<dbReference type="FunFam" id="1.25.40.10:FF:000158">
    <property type="entry name" value="pentatricopeptide repeat-containing protein At2g33680"/>
    <property type="match status" value="1"/>
</dbReference>
<evidence type="ECO:0008006" key="5">
    <source>
        <dbReference type="Google" id="ProtNLM"/>
    </source>
</evidence>
<dbReference type="PROSITE" id="PS51375">
    <property type="entry name" value="PPR"/>
    <property type="match status" value="2"/>
</dbReference>
<feature type="repeat" description="PPR" evidence="2">
    <location>
        <begin position="256"/>
        <end position="290"/>
    </location>
</feature>
<proteinExistence type="predicted"/>
<accession>A0A4Y7JI68</accession>
<evidence type="ECO:0000256" key="2">
    <source>
        <dbReference type="PROSITE-ProRule" id="PRU00708"/>
    </source>
</evidence>
<keyword evidence="1" id="KW-0677">Repeat</keyword>
<evidence type="ECO:0000313" key="3">
    <source>
        <dbReference type="EMBL" id="RZC60447.1"/>
    </source>
</evidence>
<dbReference type="GO" id="GO:0099402">
    <property type="term" value="P:plant organ development"/>
    <property type="evidence" value="ECO:0007669"/>
    <property type="project" value="UniProtKB-ARBA"/>
</dbReference>
<name>A0A4Y7JI68_PAPSO</name>
<dbReference type="EMBL" id="CM010719">
    <property type="protein sequence ID" value="RZC60447.1"/>
    <property type="molecule type" value="Genomic_DNA"/>
</dbReference>
<sequence>MVAYLSYPPDALTNYYSNNNNNSPFLHLPSPRQRRRRRFDSREALFLIRECNSFKQLKQIHAQVLRNGLLHHCNNQLLLTQMLLRLCPSTTSSPSNHFNDTDYATSLLLSTPPTTTTTFNWNLVIRSHTIDYSGPVSAHRPLLLYSLMIQRSIPHDHFTFPFVIRACTLLSLSLPLGKALHARSVVTGFYTDIFVQNTLMDMYFKYGDYVSGSMVFDKMSDAKRTVVSWTTMLVGLVSAEAIKDARAVFDLMPERNVVSWTAMIGGYARNGQPQEALRLFKCMVDDGIRPNEYTLVNLLVACTEMGSLKLGSSIHDLALKRGFGLGVFLGTALIDMYSKCGSLEDARKVFDEMPRRSLATWNSMITSLGVHGQGYEALFLFSTMEKAASLDNNIQPDAVTFVGVLRACLQEGLVAEGCRYFRYMRDCYGITPIMDHYVCMVALLAQAGMLNEAYQLATLMPKKPNGLVWEALLRAVRAYGNVDLEQVVSKLVEDAEPTRDATLLYDQSHHLHGDSSFEWEVG</sequence>
<dbReference type="FunFam" id="1.25.40.10:FF:000348">
    <property type="entry name" value="Pentatricopeptide repeat-containing protein chloroplastic"/>
    <property type="match status" value="1"/>
</dbReference>
<evidence type="ECO:0000313" key="4">
    <source>
        <dbReference type="Proteomes" id="UP000316621"/>
    </source>
</evidence>
<dbReference type="Gene3D" id="1.25.40.10">
    <property type="entry name" value="Tetratricopeptide repeat domain"/>
    <property type="match status" value="3"/>
</dbReference>
<dbReference type="GO" id="GO:0003723">
    <property type="term" value="F:RNA binding"/>
    <property type="evidence" value="ECO:0007669"/>
    <property type="project" value="InterPro"/>
</dbReference>